<dbReference type="EMBL" id="JBHTKY010000023">
    <property type="protein sequence ID" value="MFD1166774.1"/>
    <property type="molecule type" value="Genomic_DNA"/>
</dbReference>
<organism evidence="2 3">
    <name type="scientific">Sphingobacterium daejeonense</name>
    <dbReference type="NCBI Taxonomy" id="371142"/>
    <lineage>
        <taxon>Bacteria</taxon>
        <taxon>Pseudomonadati</taxon>
        <taxon>Bacteroidota</taxon>
        <taxon>Sphingobacteriia</taxon>
        <taxon>Sphingobacteriales</taxon>
        <taxon>Sphingobacteriaceae</taxon>
        <taxon>Sphingobacterium</taxon>
    </lineage>
</organism>
<feature type="signal peptide" evidence="1">
    <location>
        <begin position="1"/>
        <end position="20"/>
    </location>
</feature>
<proteinExistence type="predicted"/>
<keyword evidence="1" id="KW-0732">Signal</keyword>
<dbReference type="InterPro" id="IPR032173">
    <property type="entry name" value="DUF5007"/>
</dbReference>
<name>A0ABW3RNV4_9SPHI</name>
<accession>A0ABW3RNV4</accession>
<dbReference type="Pfam" id="PF16398">
    <property type="entry name" value="DUF5007"/>
    <property type="match status" value="1"/>
</dbReference>
<evidence type="ECO:0000313" key="2">
    <source>
        <dbReference type="EMBL" id="MFD1166774.1"/>
    </source>
</evidence>
<reference evidence="3" key="1">
    <citation type="journal article" date="2019" name="Int. J. Syst. Evol. Microbiol.">
        <title>The Global Catalogue of Microorganisms (GCM) 10K type strain sequencing project: providing services to taxonomists for standard genome sequencing and annotation.</title>
        <authorList>
            <consortium name="The Broad Institute Genomics Platform"/>
            <consortium name="The Broad Institute Genome Sequencing Center for Infectious Disease"/>
            <person name="Wu L."/>
            <person name="Ma J."/>
        </authorList>
    </citation>
    <scope>NUCLEOTIDE SEQUENCE [LARGE SCALE GENOMIC DNA]</scope>
    <source>
        <strain evidence="3">CCUG 52468</strain>
    </source>
</reference>
<evidence type="ECO:0000313" key="3">
    <source>
        <dbReference type="Proteomes" id="UP001597205"/>
    </source>
</evidence>
<feature type="chain" id="PRO_5045890143" evidence="1">
    <location>
        <begin position="21"/>
        <end position="364"/>
    </location>
</feature>
<dbReference type="Proteomes" id="UP001597205">
    <property type="component" value="Unassembled WGS sequence"/>
</dbReference>
<keyword evidence="3" id="KW-1185">Reference proteome</keyword>
<gene>
    <name evidence="2" type="ORF">ACFQ2C_14275</name>
</gene>
<dbReference type="PROSITE" id="PS51257">
    <property type="entry name" value="PROKAR_LIPOPROTEIN"/>
    <property type="match status" value="1"/>
</dbReference>
<comment type="caution">
    <text evidence="2">The sequence shown here is derived from an EMBL/GenBank/DDBJ whole genome shotgun (WGS) entry which is preliminary data.</text>
</comment>
<evidence type="ECO:0000256" key="1">
    <source>
        <dbReference type="SAM" id="SignalP"/>
    </source>
</evidence>
<sequence length="364" mass="42223">MKLSNKIKLFFVFISSYGFATSCSEIYDLPEDRDFMSQNIDYINKIIEPILGRNNIFTSLSADNSTLPMTFEIVNARYGDGRPVTDLFTKANTYEWITEYDGKEKSLAEIEAKRKLVEKPIFEVDSNGRLILWASATNALLTPRPVDTVLKTQDIRFFDIKVQNSGGTKIIKDFQIIPWRQRNYYPDTDINPYTGGKAPDPQRPKDTTRQDYIIPSYINDKVIGERTQLRLENNNIKKDVVVYIRPFTGGKGNSLRFKFMDREGNFINPLKFNETKWDLLVHGFNKVINPEYVQYDVAYPIPLNSVKTDYAESGNAKVKFAYTRLGFGGVRDWAEFGLDFRIYKKGDWEIVFHFRNDNPKFEDD</sequence>
<dbReference type="RefSeq" id="WP_099371126.1">
    <property type="nucleotide sequence ID" value="NZ_JALXMZ010000002.1"/>
</dbReference>
<protein>
    <submittedName>
        <fullName evidence="2">DUF5007 domain-containing protein</fullName>
    </submittedName>
</protein>